<dbReference type="CDD" id="cd00462">
    <property type="entry name" value="PTH"/>
    <property type="match status" value="1"/>
</dbReference>
<dbReference type="FunFam" id="3.40.50.1470:FF:000001">
    <property type="entry name" value="Peptidyl-tRNA hydrolase"/>
    <property type="match status" value="1"/>
</dbReference>
<dbReference type="GO" id="GO:0004045">
    <property type="term" value="F:peptidyl-tRNA hydrolase activity"/>
    <property type="evidence" value="ECO:0007669"/>
    <property type="project" value="UniProtKB-EC"/>
</dbReference>
<evidence type="ECO:0000256" key="5">
    <source>
        <dbReference type="ARBA" id="ARBA00038063"/>
    </source>
</evidence>
<evidence type="ECO:0000256" key="3">
    <source>
        <dbReference type="ARBA" id="ARBA00022801"/>
    </source>
</evidence>
<keyword evidence="2" id="KW-0820">tRNA-binding</keyword>
<dbReference type="GO" id="GO:0000049">
    <property type="term" value="F:tRNA binding"/>
    <property type="evidence" value="ECO:0007669"/>
    <property type="project" value="UniProtKB-KW"/>
</dbReference>
<dbReference type="PANTHER" id="PTHR17224">
    <property type="entry name" value="PEPTIDYL-TRNA HYDROLASE"/>
    <property type="match status" value="1"/>
</dbReference>
<evidence type="ECO:0000313" key="6">
    <source>
        <dbReference type="EMBL" id="VAW51482.1"/>
    </source>
</evidence>
<dbReference type="NCBIfam" id="TIGR00447">
    <property type="entry name" value="pth"/>
    <property type="match status" value="1"/>
</dbReference>
<dbReference type="InterPro" id="IPR018171">
    <property type="entry name" value="Pept_tRNA_hydro_CS"/>
</dbReference>
<dbReference type="InterPro" id="IPR036416">
    <property type="entry name" value="Pept_tRNA_hydro_sf"/>
</dbReference>
<dbReference type="Gene3D" id="3.40.50.1470">
    <property type="entry name" value="Peptidyl-tRNA hydrolase"/>
    <property type="match status" value="1"/>
</dbReference>
<protein>
    <recommendedName>
        <fullName evidence="1">peptidyl-tRNA hydrolase</fullName>
        <ecNumber evidence="1">3.1.1.29</ecNumber>
    </recommendedName>
</protein>
<keyword evidence="3 6" id="KW-0378">Hydrolase</keyword>
<dbReference type="InterPro" id="IPR001328">
    <property type="entry name" value="Pept_tRNA_hydro"/>
</dbReference>
<dbReference type="AlphaFoldDB" id="A0A3B0WJJ1"/>
<keyword evidence="4" id="KW-0694">RNA-binding</keyword>
<accession>A0A3B0WJJ1</accession>
<evidence type="ECO:0000256" key="2">
    <source>
        <dbReference type="ARBA" id="ARBA00022555"/>
    </source>
</evidence>
<dbReference type="EC" id="3.1.1.29" evidence="1"/>
<dbReference type="PROSITE" id="PS01195">
    <property type="entry name" value="PEPT_TRNA_HYDROL_1"/>
    <property type="match status" value="1"/>
</dbReference>
<comment type="similarity">
    <text evidence="5">Belongs to the PTH family.</text>
</comment>
<reference evidence="6" key="1">
    <citation type="submission" date="2018-06" db="EMBL/GenBank/DDBJ databases">
        <authorList>
            <person name="Zhirakovskaya E."/>
        </authorList>
    </citation>
    <scope>NUCLEOTIDE SEQUENCE</scope>
</reference>
<gene>
    <name evidence="6" type="ORF">MNBD_GAMMA05-2078</name>
</gene>
<dbReference type="HAMAP" id="MF_00083">
    <property type="entry name" value="Pept_tRNA_hydro_bact"/>
    <property type="match status" value="1"/>
</dbReference>
<sequence length="195" mass="21532">MAVRSIDLKVIVGLGNPGSKYTETRHNAGFWFIEEVAQKYSATFRPEKKFHGEVAKVSIEGKDIWLLKPDTFMNRSGLATQSLLSFYRITAEQLLVAHDEIDLPPGTAKLKTGGGHGGHNGLRDIISQLGSKEFHRLRIGVGHPGSKDQVVDYVLRRASQDDQILIDRDIDDAVSVMPDLASGALEQAMQKLHSK</sequence>
<dbReference type="Pfam" id="PF01195">
    <property type="entry name" value="Pept_tRNA_hydro"/>
    <property type="match status" value="1"/>
</dbReference>
<proteinExistence type="inferred from homology"/>
<dbReference type="SUPFAM" id="SSF53178">
    <property type="entry name" value="Peptidyl-tRNA hydrolase-like"/>
    <property type="match status" value="1"/>
</dbReference>
<dbReference type="PROSITE" id="PS01196">
    <property type="entry name" value="PEPT_TRNA_HYDROL_2"/>
    <property type="match status" value="1"/>
</dbReference>
<dbReference type="EMBL" id="UOFE01000017">
    <property type="protein sequence ID" value="VAW51482.1"/>
    <property type="molecule type" value="Genomic_DNA"/>
</dbReference>
<organism evidence="6">
    <name type="scientific">hydrothermal vent metagenome</name>
    <dbReference type="NCBI Taxonomy" id="652676"/>
    <lineage>
        <taxon>unclassified sequences</taxon>
        <taxon>metagenomes</taxon>
        <taxon>ecological metagenomes</taxon>
    </lineage>
</organism>
<evidence type="ECO:0000256" key="4">
    <source>
        <dbReference type="ARBA" id="ARBA00022884"/>
    </source>
</evidence>
<dbReference type="PANTHER" id="PTHR17224:SF1">
    <property type="entry name" value="PEPTIDYL-TRNA HYDROLASE"/>
    <property type="match status" value="1"/>
</dbReference>
<evidence type="ECO:0000256" key="1">
    <source>
        <dbReference type="ARBA" id="ARBA00013260"/>
    </source>
</evidence>
<name>A0A3B0WJJ1_9ZZZZ</name>